<dbReference type="Proteomes" id="UP000012045">
    <property type="component" value="Unassembled WGS sequence"/>
</dbReference>
<gene>
    <name evidence="2" type="ORF">BcDW1_10269</name>
</gene>
<feature type="compositionally biased region" description="Basic and acidic residues" evidence="1">
    <location>
        <begin position="1"/>
        <end position="15"/>
    </location>
</feature>
<organism evidence="2 3">
    <name type="scientific">Botryotinia fuckeliana (strain BcDW1)</name>
    <name type="common">Noble rot fungus</name>
    <name type="synonym">Botrytis cinerea</name>
    <dbReference type="NCBI Taxonomy" id="1290391"/>
    <lineage>
        <taxon>Eukaryota</taxon>
        <taxon>Fungi</taxon>
        <taxon>Dikarya</taxon>
        <taxon>Ascomycota</taxon>
        <taxon>Pezizomycotina</taxon>
        <taxon>Leotiomycetes</taxon>
        <taxon>Helotiales</taxon>
        <taxon>Sclerotiniaceae</taxon>
        <taxon>Botrytis</taxon>
    </lineage>
</organism>
<dbReference type="OrthoDB" id="3544769at2759"/>
<feature type="region of interest" description="Disordered" evidence="1">
    <location>
        <begin position="357"/>
        <end position="378"/>
    </location>
</feature>
<feature type="region of interest" description="Disordered" evidence="1">
    <location>
        <begin position="1"/>
        <end position="23"/>
    </location>
</feature>
<dbReference type="HOGENOM" id="CLU_731577_0_0_1"/>
<accession>M7TJ35</accession>
<reference evidence="3" key="1">
    <citation type="journal article" date="2013" name="Genome Announc.">
        <title>Draft genome sequence of Botrytis cinerea BcDW1, inoculum for noble rot of grape berries.</title>
        <authorList>
            <person name="Blanco-Ulate B."/>
            <person name="Allen G."/>
            <person name="Powell A.L."/>
            <person name="Cantu D."/>
        </authorList>
    </citation>
    <scope>NUCLEOTIDE SEQUENCE [LARGE SCALE GENOMIC DNA]</scope>
    <source>
        <strain evidence="3">BcDW1</strain>
    </source>
</reference>
<evidence type="ECO:0000256" key="1">
    <source>
        <dbReference type="SAM" id="MobiDB-lite"/>
    </source>
</evidence>
<feature type="compositionally biased region" description="Basic residues" evidence="1">
    <location>
        <begin position="366"/>
        <end position="378"/>
    </location>
</feature>
<proteinExistence type="predicted"/>
<protein>
    <submittedName>
        <fullName evidence="2">Uncharacterized protein</fullName>
    </submittedName>
</protein>
<evidence type="ECO:0000313" key="2">
    <source>
        <dbReference type="EMBL" id="EMR81149.1"/>
    </source>
</evidence>
<dbReference type="AlphaFoldDB" id="M7TJ35"/>
<sequence>MHSREDEKMMDRPDRDDDSYFPTVEWPSQQSTWRASSKSLVCRFAGSGVAELGEAAARFVEESDDRPLVFRLAGSGVLDSGETSSLVVREKRMKPLVHRPAVHGFLAVEETSPQVVRKTRTQPLVLRPAIPEITVLHDIAERKPTMRLQSTLPYRSRVTDESRDSRRRYKQSLRKWIERKRRREERERWSGSDSRESGRVGNSHHEIDLAIIERRILDSLLDYSHTVGKEENELKDFVGKEHTLEEWQGWGKMLVERADKKKKDWEEYREKRELMDYRGPKIDGLMKGKWSREHLLIRSIYYCLDKLDRVLEEAKECLRKTHCETKEVDSERAEQSVAGREKAQFVETYLRVCIDSDDDDPSAMRPAKRKHLPLRMKK</sequence>
<dbReference type="EMBL" id="KB708086">
    <property type="protein sequence ID" value="EMR81149.1"/>
    <property type="molecule type" value="Genomic_DNA"/>
</dbReference>
<evidence type="ECO:0000313" key="3">
    <source>
        <dbReference type="Proteomes" id="UP000012045"/>
    </source>
</evidence>
<name>M7TJ35_BOTF1</name>